<feature type="compositionally biased region" description="Low complexity" evidence="1">
    <location>
        <begin position="32"/>
        <end position="52"/>
    </location>
</feature>
<organism evidence="2 3">
    <name type="scientific">Metschnikowia bicuspidata</name>
    <dbReference type="NCBI Taxonomy" id="27322"/>
    <lineage>
        <taxon>Eukaryota</taxon>
        <taxon>Fungi</taxon>
        <taxon>Dikarya</taxon>
        <taxon>Ascomycota</taxon>
        <taxon>Saccharomycotina</taxon>
        <taxon>Pichiomycetes</taxon>
        <taxon>Metschnikowiaceae</taxon>
        <taxon>Metschnikowia</taxon>
    </lineage>
</organism>
<dbReference type="EMBL" id="ML004491">
    <property type="protein sequence ID" value="RKP29379.1"/>
    <property type="molecule type" value="Genomic_DNA"/>
</dbReference>
<feature type="compositionally biased region" description="Acidic residues" evidence="1">
    <location>
        <begin position="53"/>
        <end position="66"/>
    </location>
</feature>
<dbReference type="Proteomes" id="UP000268321">
    <property type="component" value="Unassembled WGS sequence"/>
</dbReference>
<feature type="compositionally biased region" description="Low complexity" evidence="1">
    <location>
        <begin position="74"/>
        <end position="96"/>
    </location>
</feature>
<sequence length="291" mass="31138">MALIYMFLSQDRNHQLNEGKFGRFLANLGSSSSSTSTSASGSLSVSMSPSSESSDDCVDGDEDDDWFSSILSQPATKTRTTTTGPRSASGSSSASSATATTTKCHWWENIFGSKMATSTSGTASASASSPNGVSSASGGKTTLVTKVVSGPTPTPTPTISSELVGRTVASLYTSSFTTNGAATYVIKSTCPTIVEAQEWYCEEEEDSVFTKQAVYSDGPKTTTTKTPWWQSSPLESYDSECQTYCDVIHYGDLDYDYYYRKDEDSVHFTSTYLGTSRETSTYKTTLAGQVT</sequence>
<feature type="region of interest" description="Disordered" evidence="1">
    <location>
        <begin position="118"/>
        <end position="139"/>
    </location>
</feature>
<gene>
    <name evidence="2" type="ORF">METBISCDRAFT_24298</name>
</gene>
<evidence type="ECO:0000256" key="1">
    <source>
        <dbReference type="SAM" id="MobiDB-lite"/>
    </source>
</evidence>
<accession>A0A4V1J2Q5</accession>
<dbReference type="AlphaFoldDB" id="A0A4V1J2Q5"/>
<proteinExistence type="predicted"/>
<evidence type="ECO:0000313" key="2">
    <source>
        <dbReference type="EMBL" id="RKP29379.1"/>
    </source>
</evidence>
<keyword evidence="3" id="KW-1185">Reference proteome</keyword>
<evidence type="ECO:0000313" key="3">
    <source>
        <dbReference type="Proteomes" id="UP000268321"/>
    </source>
</evidence>
<reference evidence="3" key="1">
    <citation type="journal article" date="2018" name="Nat. Microbiol.">
        <title>Leveraging single-cell genomics to expand the fungal tree of life.</title>
        <authorList>
            <person name="Ahrendt S.R."/>
            <person name="Quandt C.A."/>
            <person name="Ciobanu D."/>
            <person name="Clum A."/>
            <person name="Salamov A."/>
            <person name="Andreopoulos B."/>
            <person name="Cheng J.F."/>
            <person name="Woyke T."/>
            <person name="Pelin A."/>
            <person name="Henrissat B."/>
            <person name="Reynolds N.K."/>
            <person name="Benny G.L."/>
            <person name="Smith M.E."/>
            <person name="James T.Y."/>
            <person name="Grigoriev I.V."/>
        </authorList>
    </citation>
    <scope>NUCLEOTIDE SEQUENCE [LARGE SCALE GENOMIC DNA]</scope>
    <source>
        <strain evidence="3">Baker2002</strain>
    </source>
</reference>
<feature type="region of interest" description="Disordered" evidence="1">
    <location>
        <begin position="32"/>
        <end position="96"/>
    </location>
</feature>
<name>A0A4V1J2Q5_9ASCO</name>
<protein>
    <submittedName>
        <fullName evidence="2">Uncharacterized protein</fullName>
    </submittedName>
</protein>